<organism evidence="2 3">
    <name type="scientific">Antricoccus suffuscus</name>
    <dbReference type="NCBI Taxonomy" id="1629062"/>
    <lineage>
        <taxon>Bacteria</taxon>
        <taxon>Bacillati</taxon>
        <taxon>Actinomycetota</taxon>
        <taxon>Actinomycetes</taxon>
        <taxon>Geodermatophilales</taxon>
        <taxon>Antricoccaceae</taxon>
        <taxon>Antricoccus</taxon>
    </lineage>
</organism>
<dbReference type="PROSITE" id="PS51708">
    <property type="entry name" value="CHAD"/>
    <property type="match status" value="1"/>
</dbReference>
<dbReference type="Proteomes" id="UP000237752">
    <property type="component" value="Unassembled WGS sequence"/>
</dbReference>
<evidence type="ECO:0000313" key="3">
    <source>
        <dbReference type="Proteomes" id="UP000237752"/>
    </source>
</evidence>
<dbReference type="Gene3D" id="1.40.20.10">
    <property type="entry name" value="CHAD domain"/>
    <property type="match status" value="1"/>
</dbReference>
<dbReference type="EMBL" id="PVUE01000003">
    <property type="protein sequence ID" value="PRZ43030.1"/>
    <property type="molecule type" value="Genomic_DNA"/>
</dbReference>
<comment type="caution">
    <text evidence="2">The sequence shown here is derived from an EMBL/GenBank/DDBJ whole genome shotgun (WGS) entry which is preliminary data.</text>
</comment>
<gene>
    <name evidence="2" type="ORF">CLV47_10386</name>
</gene>
<evidence type="ECO:0000259" key="1">
    <source>
        <dbReference type="PROSITE" id="PS51708"/>
    </source>
</evidence>
<protein>
    <submittedName>
        <fullName evidence="2">CHAD domain-containing protein</fullName>
    </submittedName>
</protein>
<dbReference type="InterPro" id="IPR038186">
    <property type="entry name" value="CHAD_dom_sf"/>
</dbReference>
<dbReference type="SMART" id="SM00880">
    <property type="entry name" value="CHAD"/>
    <property type="match status" value="1"/>
</dbReference>
<name>A0A2T1A350_9ACTN</name>
<reference evidence="2 3" key="1">
    <citation type="submission" date="2018-03" db="EMBL/GenBank/DDBJ databases">
        <title>Genomic Encyclopedia of Archaeal and Bacterial Type Strains, Phase II (KMG-II): from individual species to whole genera.</title>
        <authorList>
            <person name="Goeker M."/>
        </authorList>
    </citation>
    <scope>NUCLEOTIDE SEQUENCE [LARGE SCALE GENOMIC DNA]</scope>
    <source>
        <strain evidence="2 3">DSM 100065</strain>
    </source>
</reference>
<dbReference type="Pfam" id="PF05235">
    <property type="entry name" value="CHAD"/>
    <property type="match status" value="1"/>
</dbReference>
<dbReference type="AlphaFoldDB" id="A0A2T1A350"/>
<accession>A0A2T1A350</accession>
<dbReference type="RefSeq" id="WP_170110966.1">
    <property type="nucleotide sequence ID" value="NZ_PVUE01000003.1"/>
</dbReference>
<dbReference type="PANTHER" id="PTHR39339:SF1">
    <property type="entry name" value="CHAD DOMAIN-CONTAINING PROTEIN"/>
    <property type="match status" value="1"/>
</dbReference>
<dbReference type="InterPro" id="IPR007899">
    <property type="entry name" value="CHAD_dom"/>
</dbReference>
<dbReference type="PANTHER" id="PTHR39339">
    <property type="entry name" value="SLR1444 PROTEIN"/>
    <property type="match status" value="1"/>
</dbReference>
<feature type="domain" description="CHAD" evidence="1">
    <location>
        <begin position="1"/>
        <end position="274"/>
    </location>
</feature>
<keyword evidence="3" id="KW-1185">Reference proteome</keyword>
<evidence type="ECO:0000313" key="2">
    <source>
        <dbReference type="EMBL" id="PRZ43030.1"/>
    </source>
</evidence>
<proteinExistence type="predicted"/>
<sequence length="274" mass="30961">MSIDPIADYLGRQRQAILVGDRALREERDNDLKEAIHDTRVAVRRFRSTLRTFAPHFESEQAQHLDGELRWYACLLGAVRDRQVITTRLSALLNDLDEPLIVGPVAPRIGIELSAELASHEARLRAHMTTARYRHMLAEIDSVRRTQSRIAICKLTARATHTAASRLKKAAKSGDPVVLHRARKAVKRARYAAELGAPAIGRKRADKQVRRHEALQDLLGEHNDAVASAEFLLRIGKQASSLPGESGFTFGVLHERERRAARRVRRKVRRRYTG</sequence>